<gene>
    <name evidence="5" type="ORF">ABII15_15160</name>
</gene>
<proteinExistence type="predicted"/>
<keyword evidence="4" id="KW-1133">Transmembrane helix</keyword>
<feature type="region of interest" description="Disordered" evidence="3">
    <location>
        <begin position="473"/>
        <end position="507"/>
    </location>
</feature>
<keyword evidence="4" id="KW-0812">Transmembrane</keyword>
<dbReference type="InterPro" id="IPR051012">
    <property type="entry name" value="CellSynth/LPSAsmb/PSIAsmb"/>
</dbReference>
<feature type="region of interest" description="Disordered" evidence="3">
    <location>
        <begin position="1"/>
        <end position="30"/>
    </location>
</feature>
<reference evidence="5" key="1">
    <citation type="submission" date="2024-06" db="EMBL/GenBank/DDBJ databases">
        <title>Streptomyces sp. strain HUAS MG91 genome sequences.</title>
        <authorList>
            <person name="Mo P."/>
        </authorList>
    </citation>
    <scope>NUCLEOTIDE SEQUENCE</scope>
    <source>
        <strain evidence="5">HUAS MG91</strain>
    </source>
</reference>
<evidence type="ECO:0000256" key="1">
    <source>
        <dbReference type="ARBA" id="ARBA00022737"/>
    </source>
</evidence>
<dbReference type="SMART" id="SM00028">
    <property type="entry name" value="TPR"/>
    <property type="match status" value="4"/>
</dbReference>
<evidence type="ECO:0000313" key="5">
    <source>
        <dbReference type="EMBL" id="XCJ71232.1"/>
    </source>
</evidence>
<accession>A0AAU8ITL0</accession>
<evidence type="ECO:0000256" key="2">
    <source>
        <dbReference type="ARBA" id="ARBA00022803"/>
    </source>
</evidence>
<evidence type="ECO:0008006" key="6">
    <source>
        <dbReference type="Google" id="ProtNLM"/>
    </source>
</evidence>
<dbReference type="InterPro" id="IPR011990">
    <property type="entry name" value="TPR-like_helical_dom_sf"/>
</dbReference>
<dbReference type="PANTHER" id="PTHR45586:SF14">
    <property type="entry name" value="TETRATRICOPEPTIDE TPR_2 REPEAT PROTEIN"/>
    <property type="match status" value="1"/>
</dbReference>
<feature type="compositionally biased region" description="Low complexity" evidence="3">
    <location>
        <begin position="14"/>
        <end position="26"/>
    </location>
</feature>
<feature type="transmembrane region" description="Helical" evidence="4">
    <location>
        <begin position="37"/>
        <end position="55"/>
    </location>
</feature>
<protein>
    <recommendedName>
        <fullName evidence="6">Tetratricopeptide repeat protein</fullName>
    </recommendedName>
</protein>
<keyword evidence="4" id="KW-0472">Membrane</keyword>
<dbReference type="KEGG" id="stac:ABII15_15160"/>
<dbReference type="SUPFAM" id="SSF48452">
    <property type="entry name" value="TPR-like"/>
    <property type="match status" value="1"/>
</dbReference>
<dbReference type="Gene3D" id="1.25.40.10">
    <property type="entry name" value="Tetratricopeptide repeat domain"/>
    <property type="match status" value="3"/>
</dbReference>
<name>A0AAU8ITL0_9ACTN</name>
<dbReference type="InterPro" id="IPR019734">
    <property type="entry name" value="TPR_rpt"/>
</dbReference>
<organism evidence="5">
    <name type="scientific">Streptomyces tabacisoli</name>
    <dbReference type="NCBI Taxonomy" id="3156398"/>
    <lineage>
        <taxon>Bacteria</taxon>
        <taxon>Bacillati</taxon>
        <taxon>Actinomycetota</taxon>
        <taxon>Actinomycetes</taxon>
        <taxon>Kitasatosporales</taxon>
        <taxon>Streptomycetaceae</taxon>
        <taxon>Streptomyces</taxon>
    </lineage>
</organism>
<keyword evidence="1" id="KW-0677">Repeat</keyword>
<evidence type="ECO:0000256" key="3">
    <source>
        <dbReference type="SAM" id="MobiDB-lite"/>
    </source>
</evidence>
<dbReference type="AlphaFoldDB" id="A0AAU8ITL0"/>
<dbReference type="RefSeq" id="WP_353942853.1">
    <property type="nucleotide sequence ID" value="NZ_CP159534.1"/>
</dbReference>
<dbReference type="EMBL" id="CP159534">
    <property type="protein sequence ID" value="XCJ71232.1"/>
    <property type="molecule type" value="Genomic_DNA"/>
</dbReference>
<keyword evidence="2" id="KW-0802">TPR repeat</keyword>
<sequence>MEIAENAEDVQTSARAVAPAPEPVAAPRRRSPAVRRALVAAVTGCAVLGGVLVLLPDEKQEPAALPGPAGRAVIAAAVGAPAALPDLSALIGEREARVRTHPRDGLSWAALGAAYVERGSRTARTADYPKAERALRSSLAARPEGNVEALDGFAALAAARGDWRGAREYGEAAVKLAPKRWSSYVSLVDGYRGTGDYKAADRTLEKLTGLSAGAGTAVTLRTAAVYGDRGWREDAAAVLADASARAGTPAERAALLQRGGDLAWDRGEPADALRHQDAALAADPSAHAALAGRARALASLGRTAEAVKAYRLALAKQPEPEYALELGELYASLGDERAADAQYGVLRARVAAQRAHGVDDALVLGRFEADHGDPEAAVARLRAEWSRAPGIAVADALGWAYHRAGDEDAAHWFLRRATDRQKGGTVRNASYSYHLGVVERELGLYGAARRHLGEALRINPGFSPLYGPDAREALDALGSPPEGGVPQMWPPKPPVAAASHRVAPKRR</sequence>
<evidence type="ECO:0000256" key="4">
    <source>
        <dbReference type="SAM" id="Phobius"/>
    </source>
</evidence>
<dbReference type="PANTHER" id="PTHR45586">
    <property type="entry name" value="TPR REPEAT-CONTAINING PROTEIN PA4667"/>
    <property type="match status" value="1"/>
</dbReference>